<comment type="caution">
    <text evidence="1">The sequence shown here is derived from an EMBL/GenBank/DDBJ whole genome shotgun (WGS) entry which is preliminary data.</text>
</comment>
<protein>
    <recommendedName>
        <fullName evidence="3">ABM domain-containing protein</fullName>
    </recommendedName>
</protein>
<dbReference type="InterPro" id="IPR039862">
    <property type="entry name" value="NECAB1/2/3"/>
</dbReference>
<accession>A0ABV0PF19</accession>
<sequence length="130" mass="14895">MAGVVVAGSITTCVCLHQIPALRCQPQASTKKMRRTGALRSTDCSNFWINWSVRVPSWSHSRRIHWPAHISLVSVQKLPGKSCYIMYEFWQDRISWMSYLQSNSSKDFQRCIIDMMEDAEIVSTMLLPGL</sequence>
<dbReference type="Proteomes" id="UP001476798">
    <property type="component" value="Unassembled WGS sequence"/>
</dbReference>
<organism evidence="1 2">
    <name type="scientific">Goodea atripinnis</name>
    <dbReference type="NCBI Taxonomy" id="208336"/>
    <lineage>
        <taxon>Eukaryota</taxon>
        <taxon>Metazoa</taxon>
        <taxon>Chordata</taxon>
        <taxon>Craniata</taxon>
        <taxon>Vertebrata</taxon>
        <taxon>Euteleostomi</taxon>
        <taxon>Actinopterygii</taxon>
        <taxon>Neopterygii</taxon>
        <taxon>Teleostei</taxon>
        <taxon>Neoteleostei</taxon>
        <taxon>Acanthomorphata</taxon>
        <taxon>Ovalentaria</taxon>
        <taxon>Atherinomorphae</taxon>
        <taxon>Cyprinodontiformes</taxon>
        <taxon>Goodeidae</taxon>
        <taxon>Goodea</taxon>
    </lineage>
</organism>
<dbReference type="EMBL" id="JAHRIO010071507">
    <property type="protein sequence ID" value="MEQ2182069.1"/>
    <property type="molecule type" value="Genomic_DNA"/>
</dbReference>
<gene>
    <name evidence="1" type="ORF">GOODEAATRI_018255</name>
</gene>
<dbReference type="SUPFAM" id="SSF54909">
    <property type="entry name" value="Dimeric alpha+beta barrel"/>
    <property type="match status" value="1"/>
</dbReference>
<evidence type="ECO:0000313" key="1">
    <source>
        <dbReference type="EMBL" id="MEQ2182069.1"/>
    </source>
</evidence>
<dbReference type="InterPro" id="IPR011008">
    <property type="entry name" value="Dimeric_a/b-barrel"/>
</dbReference>
<name>A0ABV0PF19_9TELE</name>
<evidence type="ECO:0008006" key="3">
    <source>
        <dbReference type="Google" id="ProtNLM"/>
    </source>
</evidence>
<evidence type="ECO:0000313" key="2">
    <source>
        <dbReference type="Proteomes" id="UP001476798"/>
    </source>
</evidence>
<reference evidence="1 2" key="1">
    <citation type="submission" date="2021-06" db="EMBL/GenBank/DDBJ databases">
        <authorList>
            <person name="Palmer J.M."/>
        </authorList>
    </citation>
    <scope>NUCLEOTIDE SEQUENCE [LARGE SCALE GENOMIC DNA]</scope>
    <source>
        <strain evidence="1 2">GA_2019</strain>
        <tissue evidence="1">Muscle</tissue>
    </source>
</reference>
<dbReference type="PANTHER" id="PTHR12178:SF3">
    <property type="entry name" value="N-TERMINAL EF-HAND CALCIUM-BINDING PROTEIN 3"/>
    <property type="match status" value="1"/>
</dbReference>
<dbReference type="PANTHER" id="PTHR12178">
    <property type="entry name" value="EF-HAND DOMAIN-CONTAINING PROTEIN"/>
    <property type="match status" value="1"/>
</dbReference>
<proteinExistence type="predicted"/>
<keyword evidence="2" id="KW-1185">Reference proteome</keyword>